<dbReference type="AlphaFoldDB" id="Q38YT0"/>
<keyword evidence="3" id="KW-1185">Reference proteome</keyword>
<dbReference type="HOGENOM" id="CLU_182885_1_0_9"/>
<name>Q38YT0_LATSS</name>
<dbReference type="STRING" id="314315.LCA_0346"/>
<dbReference type="EMBL" id="CR936503">
    <property type="protein sequence ID" value="CAI54647.1"/>
    <property type="molecule type" value="Genomic_DNA"/>
</dbReference>
<evidence type="ECO:0000256" key="1">
    <source>
        <dbReference type="SAM" id="Phobius"/>
    </source>
</evidence>
<feature type="transmembrane region" description="Helical" evidence="1">
    <location>
        <begin position="41"/>
        <end position="59"/>
    </location>
</feature>
<accession>Q38YT0</accession>
<dbReference type="Proteomes" id="UP000002707">
    <property type="component" value="Chromosome"/>
</dbReference>
<gene>
    <name evidence="2" type="ordered locus">LCA_0346</name>
</gene>
<keyword evidence="1" id="KW-0812">Transmembrane</keyword>
<dbReference type="KEGG" id="lsa:LCA_0346"/>
<proteinExistence type="predicted"/>
<keyword evidence="1" id="KW-0472">Membrane</keyword>
<feature type="transmembrane region" description="Helical" evidence="1">
    <location>
        <begin position="14"/>
        <end position="35"/>
    </location>
</feature>
<evidence type="ECO:0000313" key="2">
    <source>
        <dbReference type="EMBL" id="CAI54647.1"/>
    </source>
</evidence>
<reference evidence="3" key="1">
    <citation type="journal article" date="2005" name="Nat. Biotechnol.">
        <title>The complete genome sequence of the meat-borne lactic acid bacterium Lactobacillus sakei 23K.</title>
        <authorList>
            <person name="Chaillou S."/>
            <person name="Champomier-Verges M.-C."/>
            <person name="Cornet M."/>
            <person name="Crutz-Le Coq A.-M."/>
            <person name="Dudez A.-M."/>
            <person name="Martin V."/>
            <person name="Beaufils S."/>
            <person name="Darbon-Rongere E."/>
            <person name="Bossy R."/>
            <person name="Loux V."/>
            <person name="Zagorec M."/>
        </authorList>
    </citation>
    <scope>NUCLEOTIDE SEQUENCE [LARGE SCALE GENOMIC DNA]</scope>
    <source>
        <strain evidence="3">23K</strain>
    </source>
</reference>
<keyword evidence="1" id="KW-1133">Transmembrane helix</keyword>
<sequence length="65" mass="7467">MVKIIKLFANQHPYLAYIALIVTASLIGITVEWLINRDFVNNIWGALMMIIIGIIGIYYKQKKKS</sequence>
<protein>
    <submittedName>
        <fullName evidence="2">Uncharacterized protein</fullName>
    </submittedName>
</protein>
<organism evidence="2 3">
    <name type="scientific">Latilactobacillus sakei subsp. sakei (strain 23K)</name>
    <name type="common">Lactobacillus sakei subsp. sakei</name>
    <dbReference type="NCBI Taxonomy" id="314315"/>
    <lineage>
        <taxon>Bacteria</taxon>
        <taxon>Bacillati</taxon>
        <taxon>Bacillota</taxon>
        <taxon>Bacilli</taxon>
        <taxon>Lactobacillales</taxon>
        <taxon>Lactobacillaceae</taxon>
        <taxon>Latilactobacillus</taxon>
    </lineage>
</organism>
<evidence type="ECO:0000313" key="3">
    <source>
        <dbReference type="Proteomes" id="UP000002707"/>
    </source>
</evidence>